<feature type="compositionally biased region" description="Polar residues" evidence="1">
    <location>
        <begin position="298"/>
        <end position="311"/>
    </location>
</feature>
<name>A0A5N0UUT2_9PSEU</name>
<organism evidence="3 4">
    <name type="scientific">Amycolatopsis acidicola</name>
    <dbReference type="NCBI Taxonomy" id="2596893"/>
    <lineage>
        <taxon>Bacteria</taxon>
        <taxon>Bacillati</taxon>
        <taxon>Actinomycetota</taxon>
        <taxon>Actinomycetes</taxon>
        <taxon>Pseudonocardiales</taxon>
        <taxon>Pseudonocardiaceae</taxon>
        <taxon>Amycolatopsis</taxon>
    </lineage>
</organism>
<dbReference type="RefSeq" id="WP_144749282.1">
    <property type="nucleotide sequence ID" value="NZ_VMNW02000049.1"/>
</dbReference>
<keyword evidence="4" id="KW-1185">Reference proteome</keyword>
<evidence type="ECO:0000313" key="4">
    <source>
        <dbReference type="Proteomes" id="UP000319769"/>
    </source>
</evidence>
<protein>
    <recommendedName>
        <fullName evidence="2">Putative T7SS secretion signal domain-containing protein</fullName>
    </recommendedName>
</protein>
<dbReference type="Proteomes" id="UP000319769">
    <property type="component" value="Unassembled WGS sequence"/>
</dbReference>
<sequence length="375" mass="39222">MAELGDTQDPKQLVPGTPEAIEENARVLRARADRAGRAGEGLQAIDTGAWDGPAAKAFHDKFSYEPGKWLTASDALQAAAGTLEDYATTLRWAQSQATEAIAQWNQGQSATQQATAEHNQAAAQAAAQNQPPPAFSDPGEANRQAARDTLDRARTQLAYVGDSTANALRDQATPAPQESSWLDDLGNFVVDAGTHLVNGLASFGNAMINHPLDVLTAAAGAGLTVISAAGEGLGVALDATGIGAAAGVPINAISAAGMATGATMATGAVADMAMHASGDDHVSPIESSASSSDDVQELSASQQRSVRSLQRNIEEHEDKLSKYRENPDAYDNQGILKNAPTPEIRQRIIDGRIRHLETEISTFKQQINDILGGRG</sequence>
<feature type="domain" description="Putative T7SS secretion signal" evidence="2">
    <location>
        <begin position="3"/>
        <end position="178"/>
    </location>
</feature>
<proteinExistence type="predicted"/>
<comment type="caution">
    <text evidence="3">The sequence shown here is derived from an EMBL/GenBank/DDBJ whole genome shotgun (WGS) entry which is preliminary data.</text>
</comment>
<feature type="compositionally biased region" description="Basic and acidic residues" evidence="1">
    <location>
        <begin position="312"/>
        <end position="327"/>
    </location>
</feature>
<gene>
    <name evidence="3" type="ORF">FPZ12_027600</name>
</gene>
<dbReference type="EMBL" id="VMNW02000049">
    <property type="protein sequence ID" value="KAA9156455.1"/>
    <property type="molecule type" value="Genomic_DNA"/>
</dbReference>
<feature type="region of interest" description="Disordered" evidence="1">
    <location>
        <begin position="1"/>
        <end position="20"/>
    </location>
</feature>
<dbReference type="OrthoDB" id="5194739at2"/>
<evidence type="ECO:0000256" key="1">
    <source>
        <dbReference type="SAM" id="MobiDB-lite"/>
    </source>
</evidence>
<dbReference type="InterPro" id="IPR049082">
    <property type="entry name" value="T7SS_signal"/>
</dbReference>
<accession>A0A5N0UUT2</accession>
<feature type="compositionally biased region" description="Low complexity" evidence="1">
    <location>
        <begin position="110"/>
        <end position="129"/>
    </location>
</feature>
<feature type="region of interest" description="Disordered" evidence="1">
    <location>
        <begin position="104"/>
        <end position="146"/>
    </location>
</feature>
<dbReference type="AlphaFoldDB" id="A0A5N0UUT2"/>
<evidence type="ECO:0000259" key="2">
    <source>
        <dbReference type="Pfam" id="PF21725"/>
    </source>
</evidence>
<dbReference type="Pfam" id="PF21725">
    <property type="entry name" value="T7SS_signal"/>
    <property type="match status" value="1"/>
</dbReference>
<feature type="region of interest" description="Disordered" evidence="1">
    <location>
        <begin position="278"/>
        <end position="338"/>
    </location>
</feature>
<reference evidence="3" key="1">
    <citation type="submission" date="2019-09" db="EMBL/GenBank/DDBJ databases">
        <authorList>
            <person name="Teo W.F.A."/>
            <person name="Duangmal K."/>
        </authorList>
    </citation>
    <scope>NUCLEOTIDE SEQUENCE [LARGE SCALE GENOMIC DNA]</scope>
    <source>
        <strain evidence="3">K81G1</strain>
    </source>
</reference>
<evidence type="ECO:0000313" key="3">
    <source>
        <dbReference type="EMBL" id="KAA9156455.1"/>
    </source>
</evidence>